<dbReference type="OrthoDB" id="5988824at2759"/>
<evidence type="ECO:0000313" key="1">
    <source>
        <dbReference type="Proteomes" id="UP000694845"/>
    </source>
</evidence>
<dbReference type="Proteomes" id="UP000694845">
    <property type="component" value="Unplaced"/>
</dbReference>
<evidence type="ECO:0000313" key="2">
    <source>
        <dbReference type="RefSeq" id="XP_022107324.1"/>
    </source>
</evidence>
<name>A0A8B7ZPI1_ACAPL</name>
<gene>
    <name evidence="2" type="primary">LOC110988276</name>
</gene>
<protein>
    <submittedName>
        <fullName evidence="2">Uncharacterized protein LOC110988276</fullName>
    </submittedName>
</protein>
<dbReference type="AlphaFoldDB" id="A0A8B7ZPI1"/>
<accession>A0A8B7ZPI1</accession>
<dbReference type="KEGG" id="aplc:110988276"/>
<dbReference type="GeneID" id="110988276"/>
<keyword evidence="1" id="KW-1185">Reference proteome</keyword>
<proteinExistence type="predicted"/>
<organism evidence="1 2">
    <name type="scientific">Acanthaster planci</name>
    <name type="common">Crown-of-thorns starfish</name>
    <dbReference type="NCBI Taxonomy" id="133434"/>
    <lineage>
        <taxon>Eukaryota</taxon>
        <taxon>Metazoa</taxon>
        <taxon>Echinodermata</taxon>
        <taxon>Eleutherozoa</taxon>
        <taxon>Asterozoa</taxon>
        <taxon>Asteroidea</taxon>
        <taxon>Valvatacea</taxon>
        <taxon>Valvatida</taxon>
        <taxon>Acanthasteridae</taxon>
        <taxon>Acanthaster</taxon>
    </lineage>
</organism>
<dbReference type="RefSeq" id="XP_022107324.1">
    <property type="nucleotide sequence ID" value="XM_022251632.1"/>
</dbReference>
<reference evidence="2" key="1">
    <citation type="submission" date="2025-08" db="UniProtKB">
        <authorList>
            <consortium name="RefSeq"/>
        </authorList>
    </citation>
    <scope>IDENTIFICATION</scope>
</reference>
<sequence>MSHGEKFEIPNVVRSVIASRIIDIYQSYCEETGFSPLKTRSLCSIIQVCAASKKVHVSLAGLDHVVAEGTEAFKSLHEAVETL</sequence>